<dbReference type="InterPro" id="IPR050900">
    <property type="entry name" value="Transposase_IS3/IS150/IS904"/>
</dbReference>
<dbReference type="EMBL" id="VJXW01000016">
    <property type="protein sequence ID" value="TRW24059.1"/>
    <property type="molecule type" value="Genomic_DNA"/>
</dbReference>
<dbReference type="GO" id="GO:0015074">
    <property type="term" value="P:DNA integration"/>
    <property type="evidence" value="ECO:0007669"/>
    <property type="project" value="InterPro"/>
</dbReference>
<name>A0A552V0R7_9FIRM</name>
<evidence type="ECO:0000259" key="1">
    <source>
        <dbReference type="Pfam" id="PF13683"/>
    </source>
</evidence>
<dbReference type="InterPro" id="IPR001584">
    <property type="entry name" value="Integrase_cat-core"/>
</dbReference>
<dbReference type="Gene3D" id="3.30.420.10">
    <property type="entry name" value="Ribonuclease H-like superfamily/Ribonuclease H"/>
    <property type="match status" value="1"/>
</dbReference>
<gene>
    <name evidence="2" type="ORF">FL857_09460</name>
</gene>
<dbReference type="PANTHER" id="PTHR46889:SF4">
    <property type="entry name" value="TRANSPOSASE INSO FOR INSERTION SEQUENCE ELEMENT IS911B-RELATED"/>
    <property type="match status" value="1"/>
</dbReference>
<dbReference type="Pfam" id="PF13683">
    <property type="entry name" value="rve_3"/>
    <property type="match status" value="1"/>
</dbReference>
<organism evidence="2 3">
    <name type="scientific">Criibacterium bergeronii</name>
    <dbReference type="NCBI Taxonomy" id="1871336"/>
    <lineage>
        <taxon>Bacteria</taxon>
        <taxon>Bacillati</taxon>
        <taxon>Bacillota</taxon>
        <taxon>Clostridia</taxon>
        <taxon>Peptostreptococcales</taxon>
        <taxon>Filifactoraceae</taxon>
        <taxon>Criibacterium</taxon>
    </lineage>
</organism>
<dbReference type="PANTHER" id="PTHR46889">
    <property type="entry name" value="TRANSPOSASE INSF FOR INSERTION SEQUENCE IS3B-RELATED"/>
    <property type="match status" value="1"/>
</dbReference>
<dbReference type="GO" id="GO:0003676">
    <property type="term" value="F:nucleic acid binding"/>
    <property type="evidence" value="ECO:0007669"/>
    <property type="project" value="InterPro"/>
</dbReference>
<feature type="domain" description="Integrase catalytic" evidence="1">
    <location>
        <begin position="1"/>
        <end position="61"/>
    </location>
</feature>
<sequence length="89" mass="10618">MSKKGYPYDNACLESFFKQMKSEEIERRIYKNIKELYFSCFEYIQRYNNKRPHGSLGYLTPNEYQKKYSKNVSKVLTATQPTLCVYCGD</sequence>
<comment type="caution">
    <text evidence="2">The sequence shown here is derived from an EMBL/GenBank/DDBJ whole genome shotgun (WGS) entry which is preliminary data.</text>
</comment>
<reference evidence="2 3" key="1">
    <citation type="submission" date="2019-07" db="EMBL/GenBank/DDBJ databases">
        <title>Criibacterium bergeronii gen. nov., sp. nov. isolated from human clinical samples.</title>
        <authorList>
            <person name="Maheux A.F."/>
            <person name="Boudreau D.K."/>
            <person name="Berube E."/>
            <person name="Brodeur S."/>
            <person name="Bernard K.A."/>
            <person name="Abed J.Y."/>
            <person name="Ducrey E."/>
            <person name="Guay E.F."/>
            <person name="Raymond F."/>
            <person name="Corbeil J."/>
            <person name="Domingo M.-C."/>
            <person name="Roy P.H."/>
            <person name="Boissinot M."/>
            <person name="Tocheva E.I."/>
            <person name="Omar R.F."/>
        </authorList>
    </citation>
    <scope>NUCLEOTIDE SEQUENCE [LARGE SCALE GENOMIC DNA]</scope>
    <source>
        <strain evidence="2 3">CCRI-24246</strain>
    </source>
</reference>
<dbReference type="InterPro" id="IPR012337">
    <property type="entry name" value="RNaseH-like_sf"/>
</dbReference>
<accession>A0A552V0R7</accession>
<evidence type="ECO:0000313" key="3">
    <source>
        <dbReference type="Proteomes" id="UP000319424"/>
    </source>
</evidence>
<protein>
    <submittedName>
        <fullName evidence="2">Transposase</fullName>
    </submittedName>
</protein>
<dbReference type="SUPFAM" id="SSF53098">
    <property type="entry name" value="Ribonuclease H-like"/>
    <property type="match status" value="1"/>
</dbReference>
<evidence type="ECO:0000313" key="2">
    <source>
        <dbReference type="EMBL" id="TRW24059.1"/>
    </source>
</evidence>
<proteinExistence type="predicted"/>
<dbReference type="Proteomes" id="UP000319424">
    <property type="component" value="Unassembled WGS sequence"/>
</dbReference>
<dbReference type="InterPro" id="IPR036397">
    <property type="entry name" value="RNaseH_sf"/>
</dbReference>
<dbReference type="AlphaFoldDB" id="A0A552V0R7"/>